<organism evidence="3 4">
    <name type="scientific">Tsukamurella pseudospumae</name>
    <dbReference type="NCBI Taxonomy" id="239498"/>
    <lineage>
        <taxon>Bacteria</taxon>
        <taxon>Bacillati</taxon>
        <taxon>Actinomycetota</taxon>
        <taxon>Actinomycetes</taxon>
        <taxon>Mycobacteriales</taxon>
        <taxon>Tsukamurellaceae</taxon>
        <taxon>Tsukamurella</taxon>
    </lineage>
</organism>
<dbReference type="RefSeq" id="WP_068573855.1">
    <property type="nucleotide sequence ID" value="NZ_LSRF01000058.1"/>
</dbReference>
<evidence type="ECO:0000256" key="1">
    <source>
        <dbReference type="SAM" id="MobiDB-lite"/>
    </source>
</evidence>
<accession>A0A137ZYJ7</accession>
<feature type="region of interest" description="Disordered" evidence="1">
    <location>
        <begin position="325"/>
        <end position="456"/>
    </location>
</feature>
<gene>
    <name evidence="3" type="ORF">AXK60_15525</name>
</gene>
<name>A0A137ZYJ7_9ACTN</name>
<sequence length="456" mass="44940">MGRHSAPTALTRAAKRAGVATSAVAAVASITVAGGATAQAADTIPGASAAEQGYGKLLQAATAAASNALKQGEKGVAQVVATYNGIPVLADVIKVTTANGVTVPVIGNLRLGSTATDAETSVEGGYTGIAGSYLGGAGWSWGDVGGTGGAPVLYVSDFADPTGIVKGAGFLSFPVLNIGNGGFNIGENYQQTWVNGEIKGLVKGDSGFHLPYFSLDDDGLQLSGPKIYGGPDFGKTGSADFGLSTGSIVFDKATGKITLTGPALSNETWDGPAKFAATGYGTLTGGLNTGSLVLNGADSKWTAPSGSVRAETIDLAPVGKINVGGSLDGGTVDRNGVNGVGGNVTGGTTTTKTTSVQNKNDPTDPSEVTSTTDTTVTTNNQVTLGGSGSSSSMPVVSGDHTATTREVVTNTPSTPKDAPTTTTSDTTTTTTTSISTDGGVTGPETTSGNTPAGGNE</sequence>
<evidence type="ECO:0000313" key="3">
    <source>
        <dbReference type="EMBL" id="KXP03254.1"/>
    </source>
</evidence>
<evidence type="ECO:0000256" key="2">
    <source>
        <dbReference type="SAM" id="SignalP"/>
    </source>
</evidence>
<reference evidence="4" key="1">
    <citation type="submission" date="2016-02" db="EMBL/GenBank/DDBJ databases">
        <authorList>
            <person name="Wen L."/>
            <person name="He K."/>
            <person name="Yang H."/>
        </authorList>
    </citation>
    <scope>NUCLEOTIDE SEQUENCE [LARGE SCALE GENOMIC DNA]</scope>
    <source>
        <strain evidence="4">JCM 15929</strain>
    </source>
</reference>
<feature type="compositionally biased region" description="Low complexity" evidence="1">
    <location>
        <begin position="411"/>
        <end position="437"/>
    </location>
</feature>
<feature type="chain" id="PRO_5007482882" evidence="2">
    <location>
        <begin position="41"/>
        <end position="456"/>
    </location>
</feature>
<feature type="compositionally biased region" description="Low complexity" evidence="1">
    <location>
        <begin position="346"/>
        <end position="378"/>
    </location>
</feature>
<proteinExistence type="predicted"/>
<feature type="compositionally biased region" description="Polar residues" evidence="1">
    <location>
        <begin position="443"/>
        <end position="456"/>
    </location>
</feature>
<feature type="signal peptide" evidence="2">
    <location>
        <begin position="1"/>
        <end position="40"/>
    </location>
</feature>
<keyword evidence="2" id="KW-0732">Signal</keyword>
<dbReference type="STRING" id="239498.AXK60_15525"/>
<feature type="compositionally biased region" description="Polar residues" evidence="1">
    <location>
        <begin position="400"/>
        <end position="410"/>
    </location>
</feature>
<dbReference type="Proteomes" id="UP000070258">
    <property type="component" value="Unassembled WGS sequence"/>
</dbReference>
<dbReference type="EMBL" id="LSRF01000058">
    <property type="protein sequence ID" value="KXP03254.1"/>
    <property type="molecule type" value="Genomic_DNA"/>
</dbReference>
<comment type="caution">
    <text evidence="3">The sequence shown here is derived from an EMBL/GenBank/DDBJ whole genome shotgun (WGS) entry which is preliminary data.</text>
</comment>
<evidence type="ECO:0000313" key="4">
    <source>
        <dbReference type="Proteomes" id="UP000070258"/>
    </source>
</evidence>
<protein>
    <submittedName>
        <fullName evidence="3">Uncharacterized protein</fullName>
    </submittedName>
</protein>
<dbReference type="AlphaFoldDB" id="A0A137ZYJ7"/>